<feature type="domain" description="S1 motif" evidence="5">
    <location>
        <begin position="282"/>
        <end position="351"/>
    </location>
</feature>
<evidence type="ECO:0000256" key="2">
    <source>
        <dbReference type="ARBA" id="ARBA00022980"/>
    </source>
</evidence>
<keyword evidence="2 6" id="KW-0689">Ribosomal protein</keyword>
<dbReference type="InterPro" id="IPR035104">
    <property type="entry name" value="Ribosomal_protein_S1-like"/>
</dbReference>
<evidence type="ECO:0000259" key="5">
    <source>
        <dbReference type="PROSITE" id="PS50126"/>
    </source>
</evidence>
<dbReference type="PANTHER" id="PTHR10724">
    <property type="entry name" value="30S RIBOSOMAL PROTEIN S1"/>
    <property type="match status" value="1"/>
</dbReference>
<name>A0A1M6E7V8_9FIRM</name>
<comment type="function">
    <text evidence="4">Binds mRNA; thus facilitating recognition of the initiation point. It is needed to translate mRNA with a short Shine-Dalgarno (SD) purine-rich sequence.</text>
</comment>
<dbReference type="FunFam" id="2.40.50.140:FF:000103">
    <property type="entry name" value="protein RRP5 homolog"/>
    <property type="match status" value="1"/>
</dbReference>
<dbReference type="GO" id="GO:0003735">
    <property type="term" value="F:structural constituent of ribosome"/>
    <property type="evidence" value="ECO:0007669"/>
    <property type="project" value="TreeGrafter"/>
</dbReference>
<dbReference type="AlphaFoldDB" id="A0A1M6E7V8"/>
<sequence>MSEEMNSMEAWLAAEDSMREIHERDLVKATVVAVNDSEAIVNIQGNKNDVPISKFELAEPAPESAKDIVKVDDVIEVLVVAKGGENGLTVSKVKADRLASWKELDGIVEKAEPIEAEITQVVKGGLVARALGVRAFIPASQIELNFVKDLSKYVGQTVKVVPIDLDPAKQRLVLSRRQLLETELKSWLENVKEGDVVKGTVKRLVNYGAFIDIGGIDGLVHISDLSWNRVKDPADVLEEGQELDVKIKSIAETEDGKVRISLSVKDTMPDPWVVKAEKYNAGDIISGEIVGLKAFGAFMRIEQGLDGLIPMGELADRRIKSADEVVAIGDKVTVKILNIDVDRKRISLSIKQAGESNEAE</sequence>
<feature type="domain" description="S1 motif" evidence="5">
    <location>
        <begin position="111"/>
        <end position="177"/>
    </location>
</feature>
<dbReference type="PROSITE" id="PS50126">
    <property type="entry name" value="S1"/>
    <property type="match status" value="3"/>
</dbReference>
<dbReference type="CDD" id="cd05688">
    <property type="entry name" value="S1_RPS1_repeat_ec3"/>
    <property type="match status" value="1"/>
</dbReference>
<dbReference type="PANTHER" id="PTHR10724:SF7">
    <property type="entry name" value="SMALL RIBOSOMAL SUBUNIT PROTEIN BS1C"/>
    <property type="match status" value="1"/>
</dbReference>
<dbReference type="RefSeq" id="WP_407639840.1">
    <property type="nucleotide sequence ID" value="NZ_FQYW01000014.1"/>
</dbReference>
<dbReference type="InterPro" id="IPR003029">
    <property type="entry name" value="S1_domain"/>
</dbReference>
<dbReference type="SMART" id="SM00316">
    <property type="entry name" value="S1"/>
    <property type="match status" value="4"/>
</dbReference>
<accession>A0A1M6E7V8</accession>
<dbReference type="InterPro" id="IPR012340">
    <property type="entry name" value="NA-bd_OB-fold"/>
</dbReference>
<dbReference type="PRINTS" id="PR00681">
    <property type="entry name" value="RIBOSOMALS1"/>
</dbReference>
<comment type="similarity">
    <text evidence="1">Belongs to the bacterial ribosomal protein bS1 family.</text>
</comment>
<dbReference type="GO" id="GO:0003729">
    <property type="term" value="F:mRNA binding"/>
    <property type="evidence" value="ECO:0007669"/>
    <property type="project" value="TreeGrafter"/>
</dbReference>
<evidence type="ECO:0000256" key="3">
    <source>
        <dbReference type="ARBA" id="ARBA00023274"/>
    </source>
</evidence>
<proteinExistence type="inferred from homology"/>
<dbReference type="InterPro" id="IPR050437">
    <property type="entry name" value="Ribos_protein_bS1-like"/>
</dbReference>
<reference evidence="6 7" key="1">
    <citation type="submission" date="2016-11" db="EMBL/GenBank/DDBJ databases">
        <authorList>
            <person name="Jaros S."/>
            <person name="Januszkiewicz K."/>
            <person name="Wedrychowicz H."/>
        </authorList>
    </citation>
    <scope>NUCLEOTIDE SEQUENCE [LARGE SCALE GENOMIC DNA]</scope>
    <source>
        <strain evidence="6 7">DSM 3074</strain>
    </source>
</reference>
<dbReference type="Pfam" id="PF00575">
    <property type="entry name" value="S1"/>
    <property type="match status" value="3"/>
</dbReference>
<gene>
    <name evidence="6" type="ORF">SAMN02745671_01789</name>
</gene>
<feature type="domain" description="S1 motif" evidence="5">
    <location>
        <begin position="194"/>
        <end position="265"/>
    </location>
</feature>
<evidence type="ECO:0000256" key="4">
    <source>
        <dbReference type="ARBA" id="ARBA00025604"/>
    </source>
</evidence>
<dbReference type="GO" id="GO:0005840">
    <property type="term" value="C:ribosome"/>
    <property type="evidence" value="ECO:0007669"/>
    <property type="project" value="UniProtKB-KW"/>
</dbReference>
<dbReference type="Gene3D" id="2.40.50.140">
    <property type="entry name" value="Nucleic acid-binding proteins"/>
    <property type="match status" value="4"/>
</dbReference>
<evidence type="ECO:0000313" key="7">
    <source>
        <dbReference type="Proteomes" id="UP000191240"/>
    </source>
</evidence>
<dbReference type="SUPFAM" id="SSF50249">
    <property type="entry name" value="Nucleic acid-binding proteins"/>
    <property type="match status" value="4"/>
</dbReference>
<organism evidence="6 7">
    <name type="scientific">Anaerovibrio lipolyticus DSM 3074</name>
    <dbReference type="NCBI Taxonomy" id="1120997"/>
    <lineage>
        <taxon>Bacteria</taxon>
        <taxon>Bacillati</taxon>
        <taxon>Bacillota</taxon>
        <taxon>Negativicutes</taxon>
        <taxon>Selenomonadales</taxon>
        <taxon>Selenomonadaceae</taxon>
        <taxon>Anaerovibrio</taxon>
    </lineage>
</organism>
<protein>
    <submittedName>
        <fullName evidence="6">Small subunit ribosomal protein S1</fullName>
    </submittedName>
</protein>
<dbReference type="EMBL" id="FQYW01000014">
    <property type="protein sequence ID" value="SHI81567.1"/>
    <property type="molecule type" value="Genomic_DNA"/>
</dbReference>
<keyword evidence="3" id="KW-0687">Ribonucleoprotein</keyword>
<dbReference type="Proteomes" id="UP000191240">
    <property type="component" value="Unassembled WGS sequence"/>
</dbReference>
<dbReference type="GO" id="GO:0006412">
    <property type="term" value="P:translation"/>
    <property type="evidence" value="ECO:0007669"/>
    <property type="project" value="TreeGrafter"/>
</dbReference>
<dbReference type="CDD" id="cd04465">
    <property type="entry name" value="S1_RPS1_repeat_ec2_hs2"/>
    <property type="match status" value="1"/>
</dbReference>
<evidence type="ECO:0000313" key="6">
    <source>
        <dbReference type="EMBL" id="SHI81567.1"/>
    </source>
</evidence>
<evidence type="ECO:0000256" key="1">
    <source>
        <dbReference type="ARBA" id="ARBA00006767"/>
    </source>
</evidence>